<dbReference type="AlphaFoldDB" id="A0AAX4PHU8"/>
<dbReference type="Proteomes" id="UP001472866">
    <property type="component" value="Chromosome 13"/>
</dbReference>
<organism evidence="2 3">
    <name type="scientific">Chloropicon roscoffensis</name>
    <dbReference type="NCBI Taxonomy" id="1461544"/>
    <lineage>
        <taxon>Eukaryota</taxon>
        <taxon>Viridiplantae</taxon>
        <taxon>Chlorophyta</taxon>
        <taxon>Chloropicophyceae</taxon>
        <taxon>Chloropicales</taxon>
        <taxon>Chloropicaceae</taxon>
        <taxon>Chloropicon</taxon>
    </lineage>
</organism>
<dbReference type="EMBL" id="CP151513">
    <property type="protein sequence ID" value="WZN65905.1"/>
    <property type="molecule type" value="Genomic_DNA"/>
</dbReference>
<accession>A0AAX4PHU8</accession>
<evidence type="ECO:0000313" key="3">
    <source>
        <dbReference type="Proteomes" id="UP001472866"/>
    </source>
</evidence>
<reference evidence="2 3" key="1">
    <citation type="submission" date="2024-03" db="EMBL/GenBank/DDBJ databases">
        <title>Complete genome sequence of the green alga Chloropicon roscoffensis RCC1871.</title>
        <authorList>
            <person name="Lemieux C."/>
            <person name="Pombert J.-F."/>
            <person name="Otis C."/>
            <person name="Turmel M."/>
        </authorList>
    </citation>
    <scope>NUCLEOTIDE SEQUENCE [LARGE SCALE GENOMIC DNA]</scope>
    <source>
        <strain evidence="2 3">RCC1871</strain>
    </source>
</reference>
<protein>
    <submittedName>
        <fullName evidence="2">Uncharacterized protein</fullName>
    </submittedName>
</protein>
<feature type="compositionally biased region" description="Polar residues" evidence="1">
    <location>
        <begin position="23"/>
        <end position="37"/>
    </location>
</feature>
<name>A0AAX4PHU8_9CHLO</name>
<feature type="region of interest" description="Disordered" evidence="1">
    <location>
        <begin position="17"/>
        <end position="37"/>
    </location>
</feature>
<evidence type="ECO:0000256" key="1">
    <source>
        <dbReference type="SAM" id="MobiDB-lite"/>
    </source>
</evidence>
<gene>
    <name evidence="2" type="ORF">HKI87_13g74670</name>
</gene>
<proteinExistence type="predicted"/>
<keyword evidence="3" id="KW-1185">Reference proteome</keyword>
<sequence>MEGRGRGGVGCYGHEDAGDNAGDNASTTLGSAALTPNQEDLWDTRSLHSSQLSEEDLLWTDWFGGTEEDAMFEEALTGKRPEGAKRGTTSRQLGWGLGDTDEAEELTLTSDEMARRVLRRTAKGKRRECVGTSLFKPGSLSVSLWCDPEATSREIRAEFGCGAQNPTELFTGTAAALRSKSCGRAPVEFVLSHAGHLGLALCATTTKPIAYADFKRAVLAASAGGGSDSQLDQVADALAKLEASDVVYEGLFGVPLPRFIFRENRHGTVDLEQGEEGAGWRLPALAKAQEALGRATQGARKALIRCQREYLRVGSEFVFDFQRADGQGDPTFPPELDAFDLGRFAGFGGSLPREVSAALDGEEGAVDLLVVAPPDKYGKRSSIQLGTFGMAREGREILNAAVFSPKPQDLATGKNYPLLGLGYVSSGFVGLTWRQRLPRWRRALRRTGGRFKERVDALLGASGRGGGRARPGAGLSAGPEAPLDTLEVAHGECLAGMHYTKPNFECYDLRAGNPVPMLLHSVHTRVLASAGRKGRRCVYQLQ</sequence>
<evidence type="ECO:0000313" key="2">
    <source>
        <dbReference type="EMBL" id="WZN65905.1"/>
    </source>
</evidence>